<gene>
    <name evidence="1" type="ORF">FTV88_2865</name>
</gene>
<accession>A0A5Q2N0U2</accession>
<reference evidence="2" key="1">
    <citation type="submission" date="2019-11" db="EMBL/GenBank/DDBJ databases">
        <title>Genome sequence of Heliorestis convoluta strain HH, an alkaliphilic and minimalistic phototrophic bacterium from a soda lake in Egypt.</title>
        <authorList>
            <person name="Dewey E.D."/>
            <person name="Stokes L.M."/>
            <person name="Burchell B.M."/>
            <person name="Shaffer K.N."/>
            <person name="Huntington A.M."/>
            <person name="Baker J.M."/>
            <person name="Nadendla S."/>
            <person name="Giglio M.G."/>
            <person name="Touchman J.W."/>
            <person name="Blankenship R.E."/>
            <person name="Madigan M.T."/>
            <person name="Sattley W.M."/>
        </authorList>
    </citation>
    <scope>NUCLEOTIDE SEQUENCE [LARGE SCALE GENOMIC DNA]</scope>
    <source>
        <strain evidence="2">HH</strain>
    </source>
</reference>
<proteinExistence type="predicted"/>
<organism evidence="1 2">
    <name type="scientific">Heliorestis convoluta</name>
    <dbReference type="NCBI Taxonomy" id="356322"/>
    <lineage>
        <taxon>Bacteria</taxon>
        <taxon>Bacillati</taxon>
        <taxon>Bacillota</taxon>
        <taxon>Clostridia</taxon>
        <taxon>Eubacteriales</taxon>
        <taxon>Heliobacteriaceae</taxon>
        <taxon>Heliorestis</taxon>
    </lineage>
</organism>
<evidence type="ECO:0000313" key="2">
    <source>
        <dbReference type="Proteomes" id="UP000366051"/>
    </source>
</evidence>
<protein>
    <submittedName>
        <fullName evidence="1">Uncharacterized protein</fullName>
    </submittedName>
</protein>
<evidence type="ECO:0000313" key="1">
    <source>
        <dbReference type="EMBL" id="QGG48954.1"/>
    </source>
</evidence>
<dbReference type="Proteomes" id="UP000366051">
    <property type="component" value="Chromosome"/>
</dbReference>
<dbReference type="AlphaFoldDB" id="A0A5Q2N0U2"/>
<name>A0A5Q2N0U2_9FIRM</name>
<dbReference type="EMBL" id="CP045875">
    <property type="protein sequence ID" value="QGG48954.1"/>
    <property type="molecule type" value="Genomic_DNA"/>
</dbReference>
<dbReference type="KEGG" id="hcv:FTV88_2865"/>
<sequence length="44" mass="5172">MHVRIIKGPLTDKRKAMCYAYLAECYHRMKAEKEKKESTEKKGA</sequence>
<keyword evidence="2" id="KW-1185">Reference proteome</keyword>